<comment type="caution">
    <text evidence="1">The sequence shown here is derived from an EMBL/GenBank/DDBJ whole genome shotgun (WGS) entry which is preliminary data.</text>
</comment>
<dbReference type="EMBL" id="RBNJ01010899">
    <property type="protein sequence ID" value="RUS26254.1"/>
    <property type="molecule type" value="Genomic_DNA"/>
</dbReference>
<dbReference type="AlphaFoldDB" id="A0A433Q900"/>
<reference evidence="1 2" key="1">
    <citation type="journal article" date="2018" name="New Phytol.">
        <title>Phylogenomics of Endogonaceae and evolution of mycorrhizas within Mucoromycota.</title>
        <authorList>
            <person name="Chang Y."/>
            <person name="Desiro A."/>
            <person name="Na H."/>
            <person name="Sandor L."/>
            <person name="Lipzen A."/>
            <person name="Clum A."/>
            <person name="Barry K."/>
            <person name="Grigoriev I.V."/>
            <person name="Martin F.M."/>
            <person name="Stajich J.E."/>
            <person name="Smith M.E."/>
            <person name="Bonito G."/>
            <person name="Spatafora J.W."/>
        </authorList>
    </citation>
    <scope>NUCLEOTIDE SEQUENCE [LARGE SCALE GENOMIC DNA]</scope>
    <source>
        <strain evidence="1 2">AD002</strain>
    </source>
</reference>
<evidence type="ECO:0000313" key="1">
    <source>
        <dbReference type="EMBL" id="RUS26254.1"/>
    </source>
</evidence>
<gene>
    <name evidence="1" type="ORF">BC938DRAFT_471013</name>
</gene>
<protein>
    <submittedName>
        <fullName evidence="1">Uncharacterized protein</fullName>
    </submittedName>
</protein>
<name>A0A433Q900_9FUNG</name>
<proteinExistence type="predicted"/>
<accession>A0A433Q900</accession>
<organism evidence="1 2">
    <name type="scientific">Jimgerdemannia flammicorona</name>
    <dbReference type="NCBI Taxonomy" id="994334"/>
    <lineage>
        <taxon>Eukaryota</taxon>
        <taxon>Fungi</taxon>
        <taxon>Fungi incertae sedis</taxon>
        <taxon>Mucoromycota</taxon>
        <taxon>Mucoromycotina</taxon>
        <taxon>Endogonomycetes</taxon>
        <taxon>Endogonales</taxon>
        <taxon>Endogonaceae</taxon>
        <taxon>Jimgerdemannia</taxon>
    </lineage>
</organism>
<dbReference type="Proteomes" id="UP000274822">
    <property type="component" value="Unassembled WGS sequence"/>
</dbReference>
<evidence type="ECO:0000313" key="2">
    <source>
        <dbReference type="Proteomes" id="UP000274822"/>
    </source>
</evidence>
<sequence length="98" mass="11008">MLPAVILKKSALLFLHGISGEIGWPYFIGRVCTVKTMMISYLTGKKSRTLRKWAWTPERVLCAPKVGALRLVNGFSLSRFIHVPKRCHPHGRGGGRLH</sequence>
<keyword evidence="2" id="KW-1185">Reference proteome</keyword>